<proteinExistence type="predicted"/>
<protein>
    <submittedName>
        <fullName evidence="2">SP-containing membrane protein</fullName>
    </submittedName>
</protein>
<accession>A0AAX4JCR1</accession>
<keyword evidence="3" id="KW-1185">Reference proteome</keyword>
<evidence type="ECO:0000313" key="3">
    <source>
        <dbReference type="Proteomes" id="UP001334084"/>
    </source>
</evidence>
<dbReference type="KEGG" id="vnx:VNE69_05242"/>
<organism evidence="2 3">
    <name type="scientific">Vairimorpha necatrix</name>
    <dbReference type="NCBI Taxonomy" id="6039"/>
    <lineage>
        <taxon>Eukaryota</taxon>
        <taxon>Fungi</taxon>
        <taxon>Fungi incertae sedis</taxon>
        <taxon>Microsporidia</taxon>
        <taxon>Nosematidae</taxon>
        <taxon>Vairimorpha</taxon>
    </lineage>
</organism>
<dbReference type="GeneID" id="90541466"/>
<keyword evidence="1" id="KW-0812">Transmembrane</keyword>
<dbReference type="RefSeq" id="XP_065329798.1">
    <property type="nucleotide sequence ID" value="XM_065473726.1"/>
</dbReference>
<keyword evidence="1" id="KW-0472">Membrane</keyword>
<dbReference type="AlphaFoldDB" id="A0AAX4JCR1"/>
<sequence>MSLVLIFNLVSCYVFEPRHALMITTKTSSTPYSYNSNLGHMRPYAEPLFVQRIHREVQPFAVEDDEVQKNDLDNSKFKRRFSEIFFSHSMVRLAMFSVACCLFFFIGYQTRKSQESNSYVRLPTTN</sequence>
<name>A0AAX4JCR1_9MICR</name>
<evidence type="ECO:0000313" key="2">
    <source>
        <dbReference type="EMBL" id="WUR03653.1"/>
    </source>
</evidence>
<keyword evidence="1" id="KW-1133">Transmembrane helix</keyword>
<dbReference type="Proteomes" id="UP001334084">
    <property type="component" value="Chromosome 5"/>
</dbReference>
<evidence type="ECO:0000256" key="1">
    <source>
        <dbReference type="SAM" id="Phobius"/>
    </source>
</evidence>
<reference evidence="2" key="1">
    <citation type="journal article" date="2024" name="BMC Genomics">
        <title>Functional annotation of a divergent genome using sequence and structure-based similarity.</title>
        <authorList>
            <person name="Svedberg D."/>
            <person name="Winiger R.R."/>
            <person name="Berg A."/>
            <person name="Sharma H."/>
            <person name="Tellgren-Roth C."/>
            <person name="Debrunner-Vossbrinck B.A."/>
            <person name="Vossbrinck C.R."/>
            <person name="Barandun J."/>
        </authorList>
    </citation>
    <scope>NUCLEOTIDE SEQUENCE</scope>
    <source>
        <strain evidence="2">Illinois isolate</strain>
    </source>
</reference>
<feature type="transmembrane region" description="Helical" evidence="1">
    <location>
        <begin position="84"/>
        <end position="108"/>
    </location>
</feature>
<dbReference type="EMBL" id="CP142730">
    <property type="protein sequence ID" value="WUR03653.1"/>
    <property type="molecule type" value="Genomic_DNA"/>
</dbReference>
<gene>
    <name evidence="2" type="ORF">VNE69_05242</name>
</gene>